<keyword evidence="1" id="KW-0479">Metal-binding</keyword>
<dbReference type="GO" id="GO:0046872">
    <property type="term" value="F:metal ion binding"/>
    <property type="evidence" value="ECO:0007669"/>
    <property type="project" value="UniProtKB-KW"/>
</dbReference>
<accession>A0A6A6D6R6</accession>
<feature type="signal peptide" evidence="3">
    <location>
        <begin position="1"/>
        <end position="22"/>
    </location>
</feature>
<evidence type="ECO:0000256" key="1">
    <source>
        <dbReference type="ARBA" id="ARBA00022723"/>
    </source>
</evidence>
<dbReference type="InterPro" id="IPR002227">
    <property type="entry name" value="Tyrosinase_Cu-bd"/>
</dbReference>
<evidence type="ECO:0000313" key="5">
    <source>
        <dbReference type="EMBL" id="KAF2175164.1"/>
    </source>
</evidence>
<sequence>MNRSSIIFLFLLGCCLAHLSTAGLIRKSQTENSCRDPPLRKEWRSLSVGHRRQYIDAVLCLTKKASITSGLLGAVNRFDDFQAVHSSQTPTIHWVGHFALWHRYMVAMYEKALRDECGWRWGQPYWDWSLDASSTDNSSLTIFQTDVFSPVRGFGGNGPYVEATPEQNPLNITGHTGGGCVQDGPFTHPNFKINVGPGAGGCLKRDFTSWIMNYFARKELVDYVTTQPDYTTFAFALENIPSFSEPNIHGSGHFGVGGVLGTLGDAYNSPGAFFRKDPLFYLHHGNLDRIFWIWQTKDLSTRLNQVGGPVSPFDYGGANVTLDFEIGLGAIAGNATLHALLDIQSETLCYRYQ</sequence>
<dbReference type="Gene3D" id="1.10.1280.10">
    <property type="entry name" value="Di-copper center containing domain from catechol oxidase"/>
    <property type="match status" value="1"/>
</dbReference>
<keyword evidence="2" id="KW-0186">Copper</keyword>
<organism evidence="5 6">
    <name type="scientific">Zopfia rhizophila CBS 207.26</name>
    <dbReference type="NCBI Taxonomy" id="1314779"/>
    <lineage>
        <taxon>Eukaryota</taxon>
        <taxon>Fungi</taxon>
        <taxon>Dikarya</taxon>
        <taxon>Ascomycota</taxon>
        <taxon>Pezizomycotina</taxon>
        <taxon>Dothideomycetes</taxon>
        <taxon>Dothideomycetes incertae sedis</taxon>
        <taxon>Zopfiaceae</taxon>
        <taxon>Zopfia</taxon>
    </lineage>
</organism>
<dbReference type="PRINTS" id="PR00092">
    <property type="entry name" value="TYROSINASE"/>
</dbReference>
<keyword evidence="6" id="KW-1185">Reference proteome</keyword>
<feature type="chain" id="PRO_5025387639" evidence="3">
    <location>
        <begin position="23"/>
        <end position="353"/>
    </location>
</feature>
<dbReference type="SUPFAM" id="SSF48056">
    <property type="entry name" value="Di-copper centre-containing domain"/>
    <property type="match status" value="1"/>
</dbReference>
<evidence type="ECO:0000313" key="6">
    <source>
        <dbReference type="Proteomes" id="UP000800200"/>
    </source>
</evidence>
<evidence type="ECO:0000259" key="4">
    <source>
        <dbReference type="PROSITE" id="PS00498"/>
    </source>
</evidence>
<dbReference type="EMBL" id="ML994742">
    <property type="protein sequence ID" value="KAF2175164.1"/>
    <property type="molecule type" value="Genomic_DNA"/>
</dbReference>
<reference evidence="5" key="1">
    <citation type="journal article" date="2020" name="Stud. Mycol.">
        <title>101 Dothideomycetes genomes: a test case for predicting lifestyles and emergence of pathogens.</title>
        <authorList>
            <person name="Haridas S."/>
            <person name="Albert R."/>
            <person name="Binder M."/>
            <person name="Bloem J."/>
            <person name="Labutti K."/>
            <person name="Salamov A."/>
            <person name="Andreopoulos B."/>
            <person name="Baker S."/>
            <person name="Barry K."/>
            <person name="Bills G."/>
            <person name="Bluhm B."/>
            <person name="Cannon C."/>
            <person name="Castanera R."/>
            <person name="Culley D."/>
            <person name="Daum C."/>
            <person name="Ezra D."/>
            <person name="Gonzalez J."/>
            <person name="Henrissat B."/>
            <person name="Kuo A."/>
            <person name="Liang C."/>
            <person name="Lipzen A."/>
            <person name="Lutzoni F."/>
            <person name="Magnuson J."/>
            <person name="Mondo S."/>
            <person name="Nolan M."/>
            <person name="Ohm R."/>
            <person name="Pangilinan J."/>
            <person name="Park H.-J."/>
            <person name="Ramirez L."/>
            <person name="Alfaro M."/>
            <person name="Sun H."/>
            <person name="Tritt A."/>
            <person name="Yoshinaga Y."/>
            <person name="Zwiers L.-H."/>
            <person name="Turgeon B."/>
            <person name="Goodwin S."/>
            <person name="Spatafora J."/>
            <person name="Crous P."/>
            <person name="Grigoriev I."/>
        </authorList>
    </citation>
    <scope>NUCLEOTIDE SEQUENCE</scope>
    <source>
        <strain evidence="5">CBS 207.26</strain>
    </source>
</reference>
<evidence type="ECO:0000256" key="3">
    <source>
        <dbReference type="SAM" id="SignalP"/>
    </source>
</evidence>
<dbReference type="Pfam" id="PF00264">
    <property type="entry name" value="Tyrosinase"/>
    <property type="match status" value="1"/>
</dbReference>
<dbReference type="AlphaFoldDB" id="A0A6A6D6R6"/>
<dbReference type="GO" id="GO:0004497">
    <property type="term" value="F:monooxygenase activity"/>
    <property type="evidence" value="ECO:0007669"/>
    <property type="project" value="UniProtKB-KW"/>
</dbReference>
<keyword evidence="3" id="KW-0732">Signal</keyword>
<name>A0A6A6D6R6_9PEZI</name>
<gene>
    <name evidence="5" type="ORF">K469DRAFT_756383</name>
</gene>
<protein>
    <submittedName>
        <fullName evidence="5">Monooxygenase</fullName>
    </submittedName>
</protein>
<dbReference type="PANTHER" id="PTHR11474:SF126">
    <property type="entry name" value="TYROSINASE-LIKE PROTEIN TYR-1-RELATED"/>
    <property type="match status" value="1"/>
</dbReference>
<dbReference type="OrthoDB" id="6132182at2759"/>
<dbReference type="InterPro" id="IPR008922">
    <property type="entry name" value="Di-copper_centre_dom_sf"/>
</dbReference>
<dbReference type="PROSITE" id="PS00498">
    <property type="entry name" value="TYROSINASE_2"/>
    <property type="match status" value="1"/>
</dbReference>
<evidence type="ECO:0000256" key="2">
    <source>
        <dbReference type="ARBA" id="ARBA00023008"/>
    </source>
</evidence>
<proteinExistence type="predicted"/>
<dbReference type="Proteomes" id="UP000800200">
    <property type="component" value="Unassembled WGS sequence"/>
</dbReference>
<dbReference type="InterPro" id="IPR050316">
    <property type="entry name" value="Tyrosinase/Hemocyanin"/>
</dbReference>
<keyword evidence="5" id="KW-0503">Monooxygenase</keyword>
<feature type="domain" description="Tyrosinase copper-binding" evidence="4">
    <location>
        <begin position="277"/>
        <end position="288"/>
    </location>
</feature>
<keyword evidence="5" id="KW-0560">Oxidoreductase</keyword>
<dbReference type="PANTHER" id="PTHR11474">
    <property type="entry name" value="TYROSINASE FAMILY MEMBER"/>
    <property type="match status" value="1"/>
</dbReference>